<keyword evidence="4 6" id="KW-0472">Membrane</keyword>
<dbReference type="VEuPathDB" id="VectorBase:ISCI020530"/>
<dbReference type="InParanoid" id="B7Q1G7"/>
<feature type="domain" description="G-protein coupled receptors family 3 profile" evidence="7">
    <location>
        <begin position="89"/>
        <end position="134"/>
    </location>
</feature>
<dbReference type="EMBL" id="ABJB010632608">
    <property type="status" value="NOT_ANNOTATED_CDS"/>
    <property type="molecule type" value="Genomic_DNA"/>
</dbReference>
<organism>
    <name type="scientific">Ixodes scapularis</name>
    <name type="common">Black-legged tick</name>
    <name type="synonym">Deer tick</name>
    <dbReference type="NCBI Taxonomy" id="6945"/>
    <lineage>
        <taxon>Eukaryota</taxon>
        <taxon>Metazoa</taxon>
        <taxon>Ecdysozoa</taxon>
        <taxon>Arthropoda</taxon>
        <taxon>Chelicerata</taxon>
        <taxon>Arachnida</taxon>
        <taxon>Acari</taxon>
        <taxon>Parasitiformes</taxon>
        <taxon>Ixodida</taxon>
        <taxon>Ixodoidea</taxon>
        <taxon>Ixodidae</taxon>
        <taxon>Ixodinae</taxon>
        <taxon>Ixodes</taxon>
    </lineage>
</organism>
<dbReference type="GO" id="GO:0004930">
    <property type="term" value="F:G protein-coupled receptor activity"/>
    <property type="evidence" value="ECO:0007669"/>
    <property type="project" value="InterPro"/>
</dbReference>
<dbReference type="PaxDb" id="6945-B7Q1G7"/>
<evidence type="ECO:0000256" key="2">
    <source>
        <dbReference type="ARBA" id="ARBA00022692"/>
    </source>
</evidence>
<dbReference type="InterPro" id="IPR017978">
    <property type="entry name" value="GPCR_3_C"/>
</dbReference>
<keyword evidence="10" id="KW-1185">Reference proteome</keyword>
<dbReference type="PROSITE" id="PS50259">
    <property type="entry name" value="G_PROTEIN_RECEP_F3_4"/>
    <property type="match status" value="2"/>
</dbReference>
<dbReference type="EMBL" id="ABJB011103520">
    <property type="status" value="NOT_ANNOTATED_CDS"/>
    <property type="molecule type" value="Genomic_DNA"/>
</dbReference>
<reference evidence="9" key="2">
    <citation type="submission" date="2020-05" db="UniProtKB">
        <authorList>
            <consortium name="EnsemblMetazoa"/>
        </authorList>
    </citation>
    <scope>IDENTIFICATION</scope>
    <source>
        <strain evidence="9">wikel</strain>
    </source>
</reference>
<dbReference type="EMBL" id="ABJB010473464">
    <property type="status" value="NOT_ANNOTATED_CDS"/>
    <property type="molecule type" value="Genomic_DNA"/>
</dbReference>
<name>B7Q1G7_IXOSC</name>
<comment type="subcellular location">
    <subcellularLocation>
        <location evidence="1">Membrane</location>
        <topology evidence="1">Multi-pass membrane protein</topology>
    </subcellularLocation>
</comment>
<dbReference type="OrthoDB" id="425344at2759"/>
<dbReference type="InterPro" id="IPR050726">
    <property type="entry name" value="mGluR"/>
</dbReference>
<dbReference type="EMBL" id="ABJB010435133">
    <property type="status" value="NOT_ANNOTATED_CDS"/>
    <property type="molecule type" value="Genomic_DNA"/>
</dbReference>
<keyword evidence="2 6" id="KW-0812">Transmembrane</keyword>
<keyword evidence="8" id="KW-0675">Receptor</keyword>
<accession>B7Q1G7</accession>
<evidence type="ECO:0000256" key="6">
    <source>
        <dbReference type="SAM" id="Phobius"/>
    </source>
</evidence>
<protein>
    <submittedName>
        <fullName evidence="8 9">Metabotropic glutamate receptor 2, putative</fullName>
    </submittedName>
</protein>
<evidence type="ECO:0000259" key="7">
    <source>
        <dbReference type="PROSITE" id="PS50259"/>
    </source>
</evidence>
<evidence type="ECO:0000313" key="9">
    <source>
        <dbReference type="EnsemblMetazoa" id="ISCW020530-PA"/>
    </source>
</evidence>
<proteinExistence type="predicted"/>
<dbReference type="VEuPathDB" id="VectorBase:ISCW020530"/>
<dbReference type="STRING" id="6945.B7Q1G7"/>
<feature type="transmembrane region" description="Helical" evidence="6">
    <location>
        <begin position="95"/>
        <end position="119"/>
    </location>
</feature>
<feature type="domain" description="G-protein coupled receptors family 3 profile" evidence="7">
    <location>
        <begin position="1"/>
        <end position="57"/>
    </location>
</feature>
<evidence type="ECO:0000256" key="5">
    <source>
        <dbReference type="ARBA" id="ARBA00023180"/>
    </source>
</evidence>
<dbReference type="AlphaFoldDB" id="B7Q1G7"/>
<evidence type="ECO:0000256" key="1">
    <source>
        <dbReference type="ARBA" id="ARBA00004141"/>
    </source>
</evidence>
<feature type="transmembrane region" description="Helical" evidence="6">
    <location>
        <begin position="12"/>
        <end position="34"/>
    </location>
</feature>
<evidence type="ECO:0000256" key="4">
    <source>
        <dbReference type="ARBA" id="ARBA00023136"/>
    </source>
</evidence>
<dbReference type="HOGENOM" id="CLU_1435922_0_0_1"/>
<keyword evidence="3 6" id="KW-1133">Transmembrane helix</keyword>
<dbReference type="GO" id="GO:0016020">
    <property type="term" value="C:membrane"/>
    <property type="evidence" value="ECO:0007669"/>
    <property type="project" value="UniProtKB-SubCell"/>
</dbReference>
<dbReference type="EMBL" id="DS837710">
    <property type="protein sequence ID" value="EEC12689.1"/>
    <property type="molecule type" value="Genomic_DNA"/>
</dbReference>
<keyword evidence="5" id="KW-0325">Glycoprotein</keyword>
<dbReference type="Proteomes" id="UP000001555">
    <property type="component" value="Unassembled WGS sequence"/>
</dbReference>
<dbReference type="PANTHER" id="PTHR24060">
    <property type="entry name" value="METABOTROPIC GLUTAMATE RECEPTOR"/>
    <property type="match status" value="1"/>
</dbReference>
<dbReference type="VEuPathDB" id="VectorBase:ISCP_035718"/>
<gene>
    <name evidence="8" type="ORF">IscW_ISCW020530</name>
</gene>
<evidence type="ECO:0000313" key="10">
    <source>
        <dbReference type="Proteomes" id="UP000001555"/>
    </source>
</evidence>
<evidence type="ECO:0000313" key="8">
    <source>
        <dbReference type="EMBL" id="EEC12689.1"/>
    </source>
</evidence>
<evidence type="ECO:0000256" key="3">
    <source>
        <dbReference type="ARBA" id="ARBA00022989"/>
    </source>
</evidence>
<dbReference type="EnsemblMetazoa" id="ISCW020530-RA">
    <property type="protein sequence ID" value="ISCW020530-PA"/>
    <property type="gene ID" value="ISCW020530"/>
</dbReference>
<dbReference type="EMBL" id="ABJB010788630">
    <property type="status" value="NOT_ANNOTATED_CDS"/>
    <property type="molecule type" value="Genomic_DNA"/>
</dbReference>
<reference evidence="8 10" key="1">
    <citation type="submission" date="2008-03" db="EMBL/GenBank/DDBJ databases">
        <title>Annotation of Ixodes scapularis.</title>
        <authorList>
            <consortium name="Ixodes scapularis Genome Project Consortium"/>
            <person name="Caler E."/>
            <person name="Hannick L.I."/>
            <person name="Bidwell S."/>
            <person name="Joardar V."/>
            <person name="Thiagarajan M."/>
            <person name="Amedeo P."/>
            <person name="Galinsky K.J."/>
            <person name="Schobel S."/>
            <person name="Inman J."/>
            <person name="Hostetler J."/>
            <person name="Miller J."/>
            <person name="Hammond M."/>
            <person name="Megy K."/>
            <person name="Lawson D."/>
            <person name="Kodira C."/>
            <person name="Sutton G."/>
            <person name="Meyer J."/>
            <person name="Hill C.A."/>
            <person name="Birren B."/>
            <person name="Nene V."/>
            <person name="Collins F."/>
            <person name="Alarcon-Chaidez F."/>
            <person name="Wikel S."/>
            <person name="Strausberg R."/>
        </authorList>
    </citation>
    <scope>NUCLEOTIDE SEQUENCE [LARGE SCALE GENOMIC DNA]</scope>
    <source>
        <strain evidence="10">Wikel</strain>
        <strain evidence="8">Wikel colony</strain>
    </source>
</reference>
<sequence length="189" mass="20180">MLIAFGEFGTWQIQITTLCVSISLSAYVALFCLFSPKIYIILCHPDKNVRKLTMNSATYKKAPTSSTCGTSVNHGTCGTGECNDPGCSMIQITTLCVSISLSAYVALFCLFSPKIYIILCHPDKNVRKLTMNSATYKKAPTSSTCGTSVNHGTCGTGSSGEQLKLTLAHRSVAQAVTDVSEDKDSLASL</sequence>